<protein>
    <submittedName>
        <fullName evidence="1">Thiol-disulfide oxidoreductase</fullName>
    </submittedName>
</protein>
<proteinExistence type="predicted"/>
<dbReference type="InterPro" id="IPR052927">
    <property type="entry name" value="DCC_oxidoreductase"/>
</dbReference>
<name>A0A9X0KCY2_BACCE</name>
<dbReference type="EMBL" id="JYFW01000042">
    <property type="protein sequence ID" value="KMP13095.1"/>
    <property type="molecule type" value="Genomic_DNA"/>
</dbReference>
<dbReference type="GO" id="GO:0015035">
    <property type="term" value="F:protein-disulfide reductase activity"/>
    <property type="evidence" value="ECO:0007669"/>
    <property type="project" value="InterPro"/>
</dbReference>
<evidence type="ECO:0000313" key="1">
    <source>
        <dbReference type="EMBL" id="KMP13095.1"/>
    </source>
</evidence>
<dbReference type="PANTHER" id="PTHR33639">
    <property type="entry name" value="THIOL-DISULFIDE OXIDOREDUCTASE DCC"/>
    <property type="match status" value="1"/>
</dbReference>
<dbReference type="AlphaFoldDB" id="A0A9X0KCY2"/>
<accession>A0A9X0KCY2</accession>
<dbReference type="RefSeq" id="WP_048558840.1">
    <property type="nucleotide sequence ID" value="NZ_CP010272.1"/>
</dbReference>
<organism evidence="1 2">
    <name type="scientific">Bacillus cereus</name>
    <dbReference type="NCBI Taxonomy" id="1396"/>
    <lineage>
        <taxon>Bacteria</taxon>
        <taxon>Bacillati</taxon>
        <taxon>Bacillota</taxon>
        <taxon>Bacilli</taxon>
        <taxon>Bacillales</taxon>
        <taxon>Bacillaceae</taxon>
        <taxon>Bacillus</taxon>
        <taxon>Bacillus cereus group</taxon>
    </lineage>
</organism>
<evidence type="ECO:0000313" key="2">
    <source>
        <dbReference type="Proteomes" id="UP000036243"/>
    </source>
</evidence>
<dbReference type="InterPro" id="IPR007263">
    <property type="entry name" value="DCC1-like"/>
</dbReference>
<dbReference type="Proteomes" id="UP000036243">
    <property type="component" value="Unassembled WGS sequence"/>
</dbReference>
<reference evidence="1 2" key="1">
    <citation type="submission" date="2015-02" db="EMBL/GenBank/DDBJ databases">
        <title>Evolution of B. cereus sensu lato: Distribution, horizontal transfer and duplication of chromosomal virulence genes.</title>
        <authorList>
            <person name="Boehm M.-E."/>
            <person name="Huptas C."/>
            <person name="Krey V.M."/>
            <person name="Scherer S."/>
        </authorList>
    </citation>
    <scope>NUCLEOTIDE SEQUENCE [LARGE SCALE GENOMIC DNA]</scope>
    <source>
        <strain evidence="1 2">#17</strain>
    </source>
</reference>
<dbReference type="PANTHER" id="PTHR33639:SF2">
    <property type="entry name" value="DUF393 DOMAIN-CONTAINING PROTEIN"/>
    <property type="match status" value="1"/>
</dbReference>
<gene>
    <name evidence="1" type="ORF">TQ94_28070</name>
</gene>
<dbReference type="Pfam" id="PF04134">
    <property type="entry name" value="DCC1-like"/>
    <property type="match status" value="1"/>
</dbReference>
<sequence>MTRIILFDGDCNLCNQSVQFIIKRDPKGYFKFASRQSSIGIQLLNQYNISETIDSVVLIDNNKAYTESDAILNICRHLKGSCKLFFILLIIPKPIRNLYYKKIAENRYNWFGKQKQCLIPTPDIKKRFLE</sequence>
<comment type="caution">
    <text evidence="1">The sequence shown here is derived from an EMBL/GenBank/DDBJ whole genome shotgun (WGS) entry which is preliminary data.</text>
</comment>